<dbReference type="GO" id="GO:0006271">
    <property type="term" value="P:DNA strand elongation involved in DNA replication"/>
    <property type="evidence" value="ECO:0007669"/>
    <property type="project" value="TreeGrafter"/>
</dbReference>
<dbReference type="Pfam" id="PF02768">
    <property type="entry name" value="DNA_pol3_beta_3"/>
    <property type="match status" value="1"/>
</dbReference>
<dbReference type="PIRSF" id="PIRSF000804">
    <property type="entry name" value="DNA_pol_III_b"/>
    <property type="match status" value="1"/>
</dbReference>
<evidence type="ECO:0000259" key="12">
    <source>
        <dbReference type="Pfam" id="PF02768"/>
    </source>
</evidence>
<evidence type="ECO:0000313" key="13">
    <source>
        <dbReference type="EMBL" id="OGG42851.1"/>
    </source>
</evidence>
<dbReference type="GO" id="GO:0009360">
    <property type="term" value="C:DNA polymerase III complex"/>
    <property type="evidence" value="ECO:0007669"/>
    <property type="project" value="InterPro"/>
</dbReference>
<keyword evidence="5 9" id="KW-0548">Nucleotidyltransferase</keyword>
<accession>A0A1F6C111</accession>
<dbReference type="InterPro" id="IPR022635">
    <property type="entry name" value="DNA_polIII_beta_C"/>
</dbReference>
<dbReference type="SUPFAM" id="SSF55979">
    <property type="entry name" value="DNA clamp"/>
    <property type="match status" value="3"/>
</dbReference>
<comment type="similarity">
    <text evidence="2 9">Belongs to the beta sliding clamp family.</text>
</comment>
<dbReference type="GO" id="GO:0008408">
    <property type="term" value="F:3'-5' exonuclease activity"/>
    <property type="evidence" value="ECO:0007669"/>
    <property type="project" value="InterPro"/>
</dbReference>
<evidence type="ECO:0000259" key="10">
    <source>
        <dbReference type="Pfam" id="PF00712"/>
    </source>
</evidence>
<gene>
    <name evidence="13" type="ORF">A3G50_02205</name>
</gene>
<name>A0A1F6C111_9BACT</name>
<keyword evidence="4 9" id="KW-0808">Transferase</keyword>
<dbReference type="PANTHER" id="PTHR30478:SF0">
    <property type="entry name" value="BETA SLIDING CLAMP"/>
    <property type="match status" value="1"/>
</dbReference>
<dbReference type="InterPro" id="IPR046938">
    <property type="entry name" value="DNA_clamp_sf"/>
</dbReference>
<dbReference type="Gene3D" id="3.70.10.10">
    <property type="match status" value="1"/>
</dbReference>
<keyword evidence="7 9" id="KW-0239">DNA-directed DNA polymerase</keyword>
<keyword evidence="3 9" id="KW-0963">Cytoplasm</keyword>
<dbReference type="GO" id="GO:0003677">
    <property type="term" value="F:DNA binding"/>
    <property type="evidence" value="ECO:0007669"/>
    <property type="project" value="UniProtKB-UniRule"/>
</dbReference>
<dbReference type="InterPro" id="IPR022634">
    <property type="entry name" value="DNA_polIII_beta_N"/>
</dbReference>
<dbReference type="Pfam" id="PF00712">
    <property type="entry name" value="DNA_pol3_beta"/>
    <property type="match status" value="1"/>
</dbReference>
<feature type="domain" description="DNA polymerase III beta sliding clamp N-terminal" evidence="10">
    <location>
        <begin position="1"/>
        <end position="118"/>
    </location>
</feature>
<evidence type="ECO:0000313" key="14">
    <source>
        <dbReference type="Proteomes" id="UP000176633"/>
    </source>
</evidence>
<feature type="domain" description="DNA polymerase III beta sliding clamp central" evidence="11">
    <location>
        <begin position="129"/>
        <end position="245"/>
    </location>
</feature>
<comment type="subunit">
    <text evidence="9">Forms a ring-shaped head-to-tail homodimer around DNA.</text>
</comment>
<dbReference type="Pfam" id="PF02767">
    <property type="entry name" value="DNA_pol3_beta_2"/>
    <property type="match status" value="1"/>
</dbReference>
<dbReference type="EMBL" id="MFKM01000035">
    <property type="protein sequence ID" value="OGG42851.1"/>
    <property type="molecule type" value="Genomic_DNA"/>
</dbReference>
<keyword evidence="6 9" id="KW-0235">DNA replication</keyword>
<dbReference type="InterPro" id="IPR022637">
    <property type="entry name" value="DNA_polIII_beta_cen"/>
</dbReference>
<proteinExistence type="inferred from homology"/>
<dbReference type="AlphaFoldDB" id="A0A1F6C111"/>
<dbReference type="InterPro" id="IPR001001">
    <property type="entry name" value="DNA_polIII_beta"/>
</dbReference>
<comment type="caution">
    <text evidence="13">The sequence shown here is derived from an EMBL/GenBank/DDBJ whole genome shotgun (WGS) entry which is preliminary data.</text>
</comment>
<dbReference type="Gene3D" id="3.10.150.10">
    <property type="entry name" value="DNA Polymerase III, subunit A, domain 2"/>
    <property type="match status" value="1"/>
</dbReference>
<feature type="domain" description="DNA polymerase III beta sliding clamp C-terminal" evidence="12">
    <location>
        <begin position="248"/>
        <end position="366"/>
    </location>
</feature>
<dbReference type="NCBIfam" id="TIGR00663">
    <property type="entry name" value="dnan"/>
    <property type="match status" value="1"/>
</dbReference>
<dbReference type="Proteomes" id="UP000176633">
    <property type="component" value="Unassembled WGS sequence"/>
</dbReference>
<evidence type="ECO:0000256" key="9">
    <source>
        <dbReference type="PIRNR" id="PIRNR000804"/>
    </source>
</evidence>
<evidence type="ECO:0000256" key="2">
    <source>
        <dbReference type="ARBA" id="ARBA00010752"/>
    </source>
</evidence>
<organism evidence="13 14">
    <name type="scientific">Candidatus Jorgensenbacteria bacterium RIFCSPLOWO2_12_FULL_42_11</name>
    <dbReference type="NCBI Taxonomy" id="1798473"/>
    <lineage>
        <taxon>Bacteria</taxon>
        <taxon>Candidatus Joergenseniibacteriota</taxon>
    </lineage>
</organism>
<sequence>MRLIILNNNLKEALRSIGGGIGDNSNLPILKNILIKTEDNKIIFSTTNLELAISYLASGKIIEEGSLTVPFGIFSSIIGNLTTERITLENKDYNLLIKTDNYEATVQGLNPEDFPIIPKINNVDKYIKIGSEIFKNALLKIINSIQYSEIRPEINGCLFSYQIDYLKLTGTDSFRLAEKNISADQFKSNFEEGFETILPLKTIQEILRVISNEGDLSIFISQNQALFKTNELEIISRLIDGKFPDYQSIVPQDFKTELVVNKTELANALKLTSIFSGRVNEVKLKIGENKKFLEIYSADNALGENHYLLPIKTSGDNLIISFNCKYLLDGLKSLEDKEVILGLNGDNQPAMIKSPADKNWFYVLGPIKS</sequence>
<dbReference type="CDD" id="cd00140">
    <property type="entry name" value="beta_clamp"/>
    <property type="match status" value="1"/>
</dbReference>
<evidence type="ECO:0000256" key="8">
    <source>
        <dbReference type="ARBA" id="ARBA00023125"/>
    </source>
</evidence>
<dbReference type="SMART" id="SM00480">
    <property type="entry name" value="POL3Bc"/>
    <property type="match status" value="1"/>
</dbReference>
<dbReference type="GO" id="GO:0005737">
    <property type="term" value="C:cytoplasm"/>
    <property type="evidence" value="ECO:0007669"/>
    <property type="project" value="UniProtKB-SubCell"/>
</dbReference>
<dbReference type="STRING" id="1798473.A3G50_02205"/>
<comment type="subcellular location">
    <subcellularLocation>
        <location evidence="1 9">Cytoplasm</location>
    </subcellularLocation>
</comment>
<evidence type="ECO:0000256" key="5">
    <source>
        <dbReference type="ARBA" id="ARBA00022695"/>
    </source>
</evidence>
<evidence type="ECO:0000259" key="11">
    <source>
        <dbReference type="Pfam" id="PF02767"/>
    </source>
</evidence>
<protein>
    <recommendedName>
        <fullName evidence="9">Beta sliding clamp</fullName>
    </recommendedName>
</protein>
<reference evidence="13 14" key="1">
    <citation type="journal article" date="2016" name="Nat. Commun.">
        <title>Thousands of microbial genomes shed light on interconnected biogeochemical processes in an aquifer system.</title>
        <authorList>
            <person name="Anantharaman K."/>
            <person name="Brown C.T."/>
            <person name="Hug L.A."/>
            <person name="Sharon I."/>
            <person name="Castelle C.J."/>
            <person name="Probst A.J."/>
            <person name="Thomas B.C."/>
            <person name="Singh A."/>
            <person name="Wilkins M.J."/>
            <person name="Karaoz U."/>
            <person name="Brodie E.L."/>
            <person name="Williams K.H."/>
            <person name="Hubbard S.S."/>
            <person name="Banfield J.F."/>
        </authorList>
    </citation>
    <scope>NUCLEOTIDE SEQUENCE [LARGE SCALE GENOMIC DNA]</scope>
</reference>
<evidence type="ECO:0000256" key="6">
    <source>
        <dbReference type="ARBA" id="ARBA00022705"/>
    </source>
</evidence>
<evidence type="ECO:0000256" key="4">
    <source>
        <dbReference type="ARBA" id="ARBA00022679"/>
    </source>
</evidence>
<evidence type="ECO:0000256" key="7">
    <source>
        <dbReference type="ARBA" id="ARBA00022932"/>
    </source>
</evidence>
<comment type="function">
    <text evidence="9">Confers DNA tethering and processivity to DNA polymerases and other proteins. Acts as a clamp, forming a ring around DNA (a reaction catalyzed by the clamp-loading complex) which diffuses in an ATP-independent manner freely and bidirectionally along dsDNA. Initially characterized for its ability to contact the catalytic subunit of DNA polymerase III (Pol III), a complex, multichain enzyme responsible for most of the replicative synthesis in bacteria; Pol III exhibits 3'-5' exonuclease proofreading activity. The beta chain is required for initiation of replication as well as for processivity of DNA replication.</text>
</comment>
<evidence type="ECO:0000256" key="3">
    <source>
        <dbReference type="ARBA" id="ARBA00022490"/>
    </source>
</evidence>
<dbReference type="GO" id="GO:0003887">
    <property type="term" value="F:DNA-directed DNA polymerase activity"/>
    <property type="evidence" value="ECO:0007669"/>
    <property type="project" value="UniProtKB-UniRule"/>
</dbReference>
<dbReference type="PANTHER" id="PTHR30478">
    <property type="entry name" value="DNA POLYMERASE III SUBUNIT BETA"/>
    <property type="match status" value="1"/>
</dbReference>
<evidence type="ECO:0000256" key="1">
    <source>
        <dbReference type="ARBA" id="ARBA00004496"/>
    </source>
</evidence>
<keyword evidence="8" id="KW-0238">DNA-binding</keyword>